<keyword evidence="1" id="KW-0472">Membrane</keyword>
<feature type="transmembrane region" description="Helical" evidence="1">
    <location>
        <begin position="214"/>
        <end position="233"/>
    </location>
</feature>
<feature type="transmembrane region" description="Helical" evidence="1">
    <location>
        <begin position="158"/>
        <end position="178"/>
    </location>
</feature>
<accession>A0ABN5B3A5</accession>
<reference evidence="2 3" key="1">
    <citation type="submission" date="2017-03" db="EMBL/GenBank/DDBJ databases">
        <title>Complete genome sequence of Blastomonas fulva degrading microcsystin LR.</title>
        <authorList>
            <person name="Lee H.-g."/>
            <person name="Jin L."/>
            <person name="oh H.-M."/>
        </authorList>
    </citation>
    <scope>NUCLEOTIDE SEQUENCE [LARGE SCALE GENOMIC DNA]</scope>
    <source>
        <strain evidence="2 3">T2</strain>
    </source>
</reference>
<keyword evidence="3" id="KW-1185">Reference proteome</keyword>
<organism evidence="2 3">
    <name type="scientific">Blastomonas fulva</name>
    <dbReference type="NCBI Taxonomy" id="1550728"/>
    <lineage>
        <taxon>Bacteria</taxon>
        <taxon>Pseudomonadati</taxon>
        <taxon>Pseudomonadota</taxon>
        <taxon>Alphaproteobacteria</taxon>
        <taxon>Sphingomonadales</taxon>
        <taxon>Sphingomonadaceae</taxon>
        <taxon>Blastomonas</taxon>
    </lineage>
</organism>
<sequence>MAQFAGAGPSKAEREHRFFLAMAATILTLTVIGFAPSYYLRAFIAPPHPMEPLNPLVHLHGLVFSAWVILFMVQAGLISAGKRHIHRQLGILGMLLVAIMIPLAIAVGIAGIDRPLTAPPGIDTLSWAALPLLDVPVFGGLIIAALAMRHRSDVHKRLMLVAMIDMVQPSAGRLIGMSGVPGEAVGPLSGLVVVLLLIVLIVRDWLVTRRFHPAAIIGSAIVVARIVLTPVIWSTPAWMDFARWLSGAG</sequence>
<feature type="transmembrane region" description="Helical" evidence="1">
    <location>
        <begin position="124"/>
        <end position="146"/>
    </location>
</feature>
<feature type="transmembrane region" description="Helical" evidence="1">
    <location>
        <begin position="184"/>
        <end position="202"/>
    </location>
</feature>
<feature type="transmembrane region" description="Helical" evidence="1">
    <location>
        <begin position="89"/>
        <end position="112"/>
    </location>
</feature>
<gene>
    <name evidence="2" type="ORF">B5J99_09060</name>
</gene>
<keyword evidence="1" id="KW-1133">Transmembrane helix</keyword>
<evidence type="ECO:0000256" key="1">
    <source>
        <dbReference type="SAM" id="Phobius"/>
    </source>
</evidence>
<feature type="transmembrane region" description="Helical" evidence="1">
    <location>
        <begin position="18"/>
        <end position="39"/>
    </location>
</feature>
<feature type="transmembrane region" description="Helical" evidence="1">
    <location>
        <begin position="59"/>
        <end position="77"/>
    </location>
</feature>
<protein>
    <recommendedName>
        <fullName evidence="4">DUF2306 domain-containing protein</fullName>
    </recommendedName>
</protein>
<evidence type="ECO:0000313" key="3">
    <source>
        <dbReference type="Proteomes" id="UP000258016"/>
    </source>
</evidence>
<name>A0ABN5B3A5_9SPHN</name>
<evidence type="ECO:0008006" key="4">
    <source>
        <dbReference type="Google" id="ProtNLM"/>
    </source>
</evidence>
<dbReference type="Proteomes" id="UP000258016">
    <property type="component" value="Chromosome"/>
</dbReference>
<proteinExistence type="predicted"/>
<dbReference type="RefSeq" id="WP_117352223.1">
    <property type="nucleotide sequence ID" value="NZ_CP020083.1"/>
</dbReference>
<evidence type="ECO:0000313" key="2">
    <source>
        <dbReference type="EMBL" id="ASR51590.1"/>
    </source>
</evidence>
<keyword evidence="1" id="KW-0812">Transmembrane</keyword>
<dbReference type="EMBL" id="CP020083">
    <property type="protein sequence ID" value="ASR51590.1"/>
    <property type="molecule type" value="Genomic_DNA"/>
</dbReference>
<dbReference type="GeneID" id="303485716"/>